<dbReference type="EMBL" id="AJTX02000004">
    <property type="protein sequence ID" value="KKJ00496.1"/>
    <property type="molecule type" value="Genomic_DNA"/>
</dbReference>
<dbReference type="InterPro" id="IPR023753">
    <property type="entry name" value="FAD/NAD-binding_dom"/>
</dbReference>
<dbReference type="Gene3D" id="3.50.50.100">
    <property type="match status" value="1"/>
</dbReference>
<protein>
    <recommendedName>
        <fullName evidence="11">Segregation protein A</fullName>
    </recommendedName>
</protein>
<proteinExistence type="predicted"/>
<dbReference type="InterPro" id="IPR000408">
    <property type="entry name" value="Reg_chr_condens"/>
</dbReference>
<evidence type="ECO:0000256" key="5">
    <source>
        <dbReference type="ARBA" id="ARBA00023266"/>
    </source>
</evidence>
<evidence type="ECO:0000313" key="10">
    <source>
        <dbReference type="Proteomes" id="UP000034681"/>
    </source>
</evidence>
<dbReference type="Gene3D" id="3.30.1330.10">
    <property type="entry name" value="PurM-like, N-terminal domain"/>
    <property type="match status" value="1"/>
</dbReference>
<keyword evidence="10" id="KW-1185">Reference proteome</keyword>
<reference evidence="9" key="1">
    <citation type="submission" date="2012-04" db="EMBL/GenBank/DDBJ databases">
        <authorList>
            <person name="Borisov I.G."/>
            <person name="Ivanikova N.V."/>
            <person name="Pinevich A.V."/>
        </authorList>
    </citation>
    <scope>NUCLEOTIDE SEQUENCE [LARGE SCALE GENOMIC DNA]</scope>
    <source>
        <strain evidence="9">CALU 1027</strain>
    </source>
</reference>
<evidence type="ECO:0000259" key="8">
    <source>
        <dbReference type="Pfam" id="PF07992"/>
    </source>
</evidence>
<feature type="domain" description="PurM-like C-terminal" evidence="7">
    <location>
        <begin position="610"/>
        <end position="770"/>
    </location>
</feature>
<evidence type="ECO:0000256" key="2">
    <source>
        <dbReference type="ARBA" id="ARBA00022741"/>
    </source>
</evidence>
<accession>A0A0M2PVM7</accession>
<dbReference type="NCBIfam" id="TIGR03169">
    <property type="entry name" value="Nterm_to_SelD"/>
    <property type="match status" value="1"/>
</dbReference>
<dbReference type="InterPro" id="IPR036676">
    <property type="entry name" value="PurM-like_C_sf"/>
</dbReference>
<feature type="domain" description="PurM-like N-terminal" evidence="6">
    <location>
        <begin position="489"/>
        <end position="595"/>
    </location>
</feature>
<keyword evidence="1" id="KW-0808">Transferase</keyword>
<dbReference type="Pfam" id="PF07992">
    <property type="entry name" value="Pyr_redox_2"/>
    <property type="match status" value="1"/>
</dbReference>
<dbReference type="Pfam" id="PF00586">
    <property type="entry name" value="AIRS"/>
    <property type="match status" value="1"/>
</dbReference>
<dbReference type="SUPFAM" id="SSF51905">
    <property type="entry name" value="FAD/NAD(P)-binding domain"/>
    <property type="match status" value="2"/>
</dbReference>
<dbReference type="PROSITE" id="PS00626">
    <property type="entry name" value="RCC1_2"/>
    <property type="match status" value="1"/>
</dbReference>
<dbReference type="InterPro" id="IPR017584">
    <property type="entry name" value="Pyridine_nucleo_diS_OxRdtase_N"/>
</dbReference>
<evidence type="ECO:0000256" key="3">
    <source>
        <dbReference type="ARBA" id="ARBA00022777"/>
    </source>
</evidence>
<dbReference type="InterPro" id="IPR036188">
    <property type="entry name" value="FAD/NAD-bd_sf"/>
</dbReference>
<gene>
    <name evidence="9" type="ORF">PROH_07980</name>
</gene>
<comment type="caution">
    <text evidence="9">The sequence shown here is derived from an EMBL/GenBank/DDBJ whole genome shotgun (WGS) entry which is preliminary data.</text>
</comment>
<dbReference type="Proteomes" id="UP000034681">
    <property type="component" value="Unassembled WGS sequence"/>
</dbReference>
<feature type="domain" description="FAD/NAD(P)-binding" evidence="8">
    <location>
        <begin position="6"/>
        <end position="355"/>
    </location>
</feature>
<dbReference type="PANTHER" id="PTHR10256:SF0">
    <property type="entry name" value="INACTIVE SELENIDE, WATER DIKINASE-LIKE PROTEIN-RELATED"/>
    <property type="match status" value="1"/>
</dbReference>
<dbReference type="GO" id="GO:0016491">
    <property type="term" value="F:oxidoreductase activity"/>
    <property type="evidence" value="ECO:0007669"/>
    <property type="project" value="InterPro"/>
</dbReference>
<evidence type="ECO:0000259" key="7">
    <source>
        <dbReference type="Pfam" id="PF02769"/>
    </source>
</evidence>
<dbReference type="STRING" id="317619.GCA_000332315_00340"/>
<dbReference type="NCBIfam" id="TIGR00476">
    <property type="entry name" value="selD"/>
    <property type="match status" value="1"/>
</dbReference>
<dbReference type="GO" id="GO:0016260">
    <property type="term" value="P:selenocysteine biosynthetic process"/>
    <property type="evidence" value="ECO:0007669"/>
    <property type="project" value="TreeGrafter"/>
</dbReference>
<keyword evidence="2" id="KW-0547">Nucleotide-binding</keyword>
<evidence type="ECO:0000256" key="1">
    <source>
        <dbReference type="ARBA" id="ARBA00022679"/>
    </source>
</evidence>
<dbReference type="GO" id="GO:0005737">
    <property type="term" value="C:cytoplasm"/>
    <property type="evidence" value="ECO:0007669"/>
    <property type="project" value="TreeGrafter"/>
</dbReference>
<dbReference type="GO" id="GO:0005524">
    <property type="term" value="F:ATP binding"/>
    <property type="evidence" value="ECO:0007669"/>
    <property type="project" value="UniProtKB-KW"/>
</dbReference>
<dbReference type="eggNOG" id="COG0709">
    <property type="taxonomic scope" value="Bacteria"/>
</dbReference>
<evidence type="ECO:0000259" key="6">
    <source>
        <dbReference type="Pfam" id="PF00586"/>
    </source>
</evidence>
<name>A0A0M2PVM7_PROHO</name>
<keyword evidence="3" id="KW-0418">Kinase</keyword>
<dbReference type="Gene3D" id="3.90.650.10">
    <property type="entry name" value="PurM-like C-terminal domain"/>
    <property type="match status" value="1"/>
</dbReference>
<organism evidence="9 10">
    <name type="scientific">Prochlorothrix hollandica PCC 9006 = CALU 1027</name>
    <dbReference type="NCBI Taxonomy" id="317619"/>
    <lineage>
        <taxon>Bacteria</taxon>
        <taxon>Bacillati</taxon>
        <taxon>Cyanobacteriota</taxon>
        <taxon>Cyanophyceae</taxon>
        <taxon>Prochlorotrichales</taxon>
        <taxon>Prochlorotrichaceae</taxon>
        <taxon>Prochlorothrix</taxon>
    </lineage>
</organism>
<evidence type="ECO:0000256" key="4">
    <source>
        <dbReference type="ARBA" id="ARBA00022840"/>
    </source>
</evidence>
<evidence type="ECO:0008006" key="11">
    <source>
        <dbReference type="Google" id="ProtNLM"/>
    </source>
</evidence>
<dbReference type="SUPFAM" id="SSF55326">
    <property type="entry name" value="PurM N-terminal domain-like"/>
    <property type="match status" value="1"/>
</dbReference>
<sequence>MVLVGGGHSHAIVLKLWGMNPLPGVRLTLITDQTHTPYSGMLPGHVAGFYDFDSCHIDLRQLAQFAGAQFYLDRAIGLDLNQNRVLCQTHPPVAFQWLSLDIGSTPTVDGVPGAAEYALAAKPVPEFLQGWNALLAEVEADPQRRRQWAVVGGGAGGVELLLALRSRLQNFYRHGSTLEPSPNALRPTWEPSAPPKVQGDRLLPVTFPVTLPVTFHLIHRGNAPLTGHNLRVQRQFQSLLNRLGVVTHWGETVTAVVPDPDDSQRSTGQRYTGQRYQLQQRSGRSLVCDRLFWVTQASAPPWLQQSGLATDDRGFVRVGPSLQSLSHPQVLATGDIASLEGQPRPKAGVFAVRQGKPLFENLQRLCQGQPLRPFIPQRQILALIGDGQGRALASRGIWSLGFAPWLWYWKNRIDLQFMAQFTDLPPGMMAAPPPPRRSPWTANPAPLPPPCAGCGSKVGAQSLDRVLHRLRDLRPATSPDTLVGLDCPDDAAVLQIPPGKVLVQTVDFFPALVSDPFVFGQITANHCLNDLLAMGATPHSALALVTLNPGSPALQEETLYQVLAGALRVLAPLGVDLVGGHTTTGQGLAFGLSCNGWGDRNALWSKGGLKPGQVLILTKPLGTGTLMAGAMQGRVKGYWVDGAIAAMVQSNAPALDIFRHHGTTACTDITGFGLLGHVVEMVRASGVSVRLESSAIPRLPGAKDTWNRGIFSSLHPQNAQALQWLDPRSIAPSLPLQGLLCDPQTAGGLLAAVPLDQAQSCLRHLRQGGYGASALVGMVQLMPDDRPGVLLV</sequence>
<dbReference type="InterPro" id="IPR004536">
    <property type="entry name" value="SPS/SelD"/>
</dbReference>
<dbReference type="Pfam" id="PF02769">
    <property type="entry name" value="AIRS_C"/>
    <property type="match status" value="1"/>
</dbReference>
<dbReference type="InterPro" id="IPR036921">
    <property type="entry name" value="PurM-like_N_sf"/>
</dbReference>
<dbReference type="InterPro" id="IPR010918">
    <property type="entry name" value="PurM-like_C_dom"/>
</dbReference>
<keyword evidence="4" id="KW-0067">ATP-binding</keyword>
<dbReference type="GO" id="GO:0004756">
    <property type="term" value="F:selenide, water dikinase activity"/>
    <property type="evidence" value="ECO:0007669"/>
    <property type="project" value="TreeGrafter"/>
</dbReference>
<dbReference type="CDD" id="cd02195">
    <property type="entry name" value="SelD"/>
    <property type="match status" value="1"/>
</dbReference>
<dbReference type="PANTHER" id="PTHR10256">
    <property type="entry name" value="SELENIDE, WATER DIKINASE"/>
    <property type="match status" value="1"/>
</dbReference>
<dbReference type="eggNOG" id="COG1252">
    <property type="taxonomic scope" value="Bacteria"/>
</dbReference>
<dbReference type="AlphaFoldDB" id="A0A0M2PVM7"/>
<keyword evidence="5" id="KW-0711">Selenium</keyword>
<evidence type="ECO:0000313" key="9">
    <source>
        <dbReference type="EMBL" id="KKJ00496.1"/>
    </source>
</evidence>
<dbReference type="InterPro" id="IPR016188">
    <property type="entry name" value="PurM-like_N"/>
</dbReference>
<dbReference type="SUPFAM" id="SSF56042">
    <property type="entry name" value="PurM C-terminal domain-like"/>
    <property type="match status" value="1"/>
</dbReference>